<evidence type="ECO:0000313" key="3">
    <source>
        <dbReference type="EMBL" id="KKI52271.1"/>
    </source>
</evidence>
<comment type="similarity">
    <text evidence="1">Belongs to the short-chain dehydrogenases/reductases (SDR) family.</text>
</comment>
<dbReference type="InterPro" id="IPR020904">
    <property type="entry name" value="Sc_DH/Rdtase_CS"/>
</dbReference>
<dbReference type="PANTHER" id="PTHR42760:SF133">
    <property type="entry name" value="3-OXOACYL-[ACYL-CARRIER-PROTEIN] REDUCTASE"/>
    <property type="match status" value="1"/>
</dbReference>
<dbReference type="GO" id="GO:0008206">
    <property type="term" value="P:bile acid metabolic process"/>
    <property type="evidence" value="ECO:0007669"/>
    <property type="project" value="UniProtKB-ARBA"/>
</dbReference>
<accession>A0A0M2NMP8</accession>
<dbReference type="SUPFAM" id="SSF51735">
    <property type="entry name" value="NAD(P)-binding Rossmann-fold domains"/>
    <property type="match status" value="1"/>
</dbReference>
<reference evidence="3 4" key="1">
    <citation type="submission" date="2015-04" db="EMBL/GenBank/DDBJ databases">
        <title>Draft genome sequence of bacteremic isolate Catabacter hongkongensis type strain HKU16T.</title>
        <authorList>
            <person name="Lau S.K."/>
            <person name="Teng J.L."/>
            <person name="Huang Y."/>
            <person name="Curreem S.O."/>
            <person name="Tsui S.K."/>
            <person name="Woo P.C."/>
        </authorList>
    </citation>
    <scope>NUCLEOTIDE SEQUENCE [LARGE SCALE GENOMIC DNA]</scope>
    <source>
        <strain evidence="3 4">HKU16</strain>
    </source>
</reference>
<protein>
    <submittedName>
        <fullName evidence="3">3-oxoacyl-[acyl-carrier protein] reductase</fullName>
        <ecNumber evidence="3">1.1.1.100</ecNumber>
    </submittedName>
</protein>
<evidence type="ECO:0000313" key="4">
    <source>
        <dbReference type="Proteomes" id="UP000034076"/>
    </source>
</evidence>
<gene>
    <name evidence="3" type="ORF">CHK_0179</name>
</gene>
<dbReference type="PANTHER" id="PTHR42760">
    <property type="entry name" value="SHORT-CHAIN DEHYDROGENASES/REDUCTASES FAMILY MEMBER"/>
    <property type="match status" value="1"/>
</dbReference>
<dbReference type="Gene3D" id="3.40.50.720">
    <property type="entry name" value="NAD(P)-binding Rossmann-like Domain"/>
    <property type="match status" value="1"/>
</dbReference>
<keyword evidence="2 3" id="KW-0560">Oxidoreductase</keyword>
<dbReference type="GO" id="GO:0048038">
    <property type="term" value="F:quinone binding"/>
    <property type="evidence" value="ECO:0007669"/>
    <property type="project" value="TreeGrafter"/>
</dbReference>
<dbReference type="OrthoDB" id="9803333at2"/>
<dbReference type="Pfam" id="PF13561">
    <property type="entry name" value="adh_short_C2"/>
    <property type="match status" value="1"/>
</dbReference>
<dbReference type="Proteomes" id="UP000034076">
    <property type="component" value="Unassembled WGS sequence"/>
</dbReference>
<dbReference type="NCBIfam" id="NF005559">
    <property type="entry name" value="PRK07231.1"/>
    <property type="match status" value="1"/>
</dbReference>
<dbReference type="PROSITE" id="PS00061">
    <property type="entry name" value="ADH_SHORT"/>
    <property type="match status" value="1"/>
</dbReference>
<dbReference type="EC" id="1.1.1.100" evidence="3"/>
<dbReference type="RefSeq" id="WP_046442065.1">
    <property type="nucleotide sequence ID" value="NZ_LAYJ01000029.1"/>
</dbReference>
<dbReference type="GO" id="GO:0006633">
    <property type="term" value="P:fatty acid biosynthetic process"/>
    <property type="evidence" value="ECO:0007669"/>
    <property type="project" value="TreeGrafter"/>
</dbReference>
<dbReference type="InterPro" id="IPR002347">
    <property type="entry name" value="SDR_fam"/>
</dbReference>
<dbReference type="EMBL" id="LAYJ01000029">
    <property type="protein sequence ID" value="KKI52271.1"/>
    <property type="molecule type" value="Genomic_DNA"/>
</dbReference>
<comment type="caution">
    <text evidence="3">The sequence shown here is derived from an EMBL/GenBank/DDBJ whole genome shotgun (WGS) entry which is preliminary data.</text>
</comment>
<evidence type="ECO:0000256" key="2">
    <source>
        <dbReference type="ARBA" id="ARBA00023002"/>
    </source>
</evidence>
<keyword evidence="4" id="KW-1185">Reference proteome</keyword>
<dbReference type="FunFam" id="3.40.50.720:FF:000084">
    <property type="entry name" value="Short-chain dehydrogenase reductase"/>
    <property type="match status" value="1"/>
</dbReference>
<dbReference type="GO" id="GO:0004316">
    <property type="term" value="F:3-oxoacyl-[acyl-carrier-protein] reductase (NADPH) activity"/>
    <property type="evidence" value="ECO:0007669"/>
    <property type="project" value="UniProtKB-EC"/>
</dbReference>
<name>A0A0M2NMP8_9FIRM</name>
<dbReference type="PRINTS" id="PR00080">
    <property type="entry name" value="SDRFAMILY"/>
</dbReference>
<proteinExistence type="inferred from homology"/>
<dbReference type="PRINTS" id="PR00081">
    <property type="entry name" value="GDHRDH"/>
</dbReference>
<dbReference type="PATRIC" id="fig|270498.16.peg.1768"/>
<dbReference type="InterPro" id="IPR036291">
    <property type="entry name" value="NAD(P)-bd_dom_sf"/>
</dbReference>
<organism evidence="3 4">
    <name type="scientific">Christensenella hongkongensis</name>
    <dbReference type="NCBI Taxonomy" id="270498"/>
    <lineage>
        <taxon>Bacteria</taxon>
        <taxon>Bacillati</taxon>
        <taxon>Bacillota</taxon>
        <taxon>Clostridia</taxon>
        <taxon>Christensenellales</taxon>
        <taxon>Christensenellaceae</taxon>
        <taxon>Christensenella</taxon>
    </lineage>
</organism>
<dbReference type="STRING" id="270498.CHK_0179"/>
<evidence type="ECO:0000256" key="1">
    <source>
        <dbReference type="ARBA" id="ARBA00006484"/>
    </source>
</evidence>
<dbReference type="AlphaFoldDB" id="A0A0M2NMP8"/>
<sequence length="261" mass="28090">MGCLDLFQIKGKTAVVTGASSGLGKYACMCYAEEGANVVLLARRKEKLEETAKRIREETEGDALALECDVSNEKDVKEAMGKALEQFGSVEILLNAAGIAIPGSVETLSAEEWDKAMNTNLKGIYLTTKYVIPHMREKKYGKIVNIASINAIVADKAPQLVRHVYNASKAGVLGLTKGLAASYMQDGITVNAIGPGLFPTEMTQDTLFANEQFMNLYDMLDPAGRPAQARELNGTILYLSSDASSYVTGQTIFVDGGFSIV</sequence>